<dbReference type="EMBL" id="CAJNJA010025166">
    <property type="protein sequence ID" value="CAE7538244.1"/>
    <property type="molecule type" value="Genomic_DNA"/>
</dbReference>
<dbReference type="Gene3D" id="3.30.479.30">
    <property type="entry name" value="Band 7 domain"/>
    <property type="match status" value="1"/>
</dbReference>
<keyword evidence="1" id="KW-0175">Coiled coil</keyword>
<protein>
    <recommendedName>
        <fullName evidence="3">Band 7 domain-containing protein</fullName>
    </recommendedName>
</protein>
<accession>A0A812TJ88</accession>
<evidence type="ECO:0000313" key="5">
    <source>
        <dbReference type="Proteomes" id="UP000601435"/>
    </source>
</evidence>
<evidence type="ECO:0000259" key="3">
    <source>
        <dbReference type="Pfam" id="PF01145"/>
    </source>
</evidence>
<evidence type="ECO:0000313" key="4">
    <source>
        <dbReference type="EMBL" id="CAE7538244.1"/>
    </source>
</evidence>
<feature type="domain" description="Band 7" evidence="3">
    <location>
        <begin position="60"/>
        <end position="244"/>
    </location>
</feature>
<evidence type="ECO:0000256" key="1">
    <source>
        <dbReference type="SAM" id="Coils"/>
    </source>
</evidence>
<proteinExistence type="predicted"/>
<dbReference type="InterPro" id="IPR001107">
    <property type="entry name" value="Band_7"/>
</dbReference>
<gene>
    <name evidence="4" type="ORF">SNEC2469_LOCUS15497</name>
</gene>
<sequence>MAKAADPVGWDTAKDWAWILSLVSVVVTAFLAAVVPAWMRAVIAIPASAAAAIWWSRWRVVKPDEWLLVLRDGQLIGQGIGLRAFRGWRDSIATFPATIQKVRFTAQQVDCKMQGLEVSGYLSWAVNRDGEGPWTAYKYMAMRDLDGDGTVDSNAGSLHIAEMAKAVVRSQVANSSLQEVLTQRETFRSQVKSKVMEQVQGWGVWVEAIEIADVRICSNKLFQDLQAAHRHEVRLKAEEARLDTDRLLSERKLQDDVKLSKARAEAEAEQRLAAARQRLKAEQEEAQLFAVQAEAAKARLHMEEEIELARLEKENRVEKQRAANKAEVARLQKEAEMERLRMQYDAEREMPESSFRCYSLQKAVEMCGKLPLQDVRLNMFGDGDSKQMMSGILPAAMSLANWDVVSDRDKEQ</sequence>
<name>A0A812TJ88_9DINO</name>
<keyword evidence="2" id="KW-0812">Transmembrane</keyword>
<keyword evidence="5" id="KW-1185">Reference proteome</keyword>
<dbReference type="OrthoDB" id="436748at2759"/>
<dbReference type="SUPFAM" id="SSF117892">
    <property type="entry name" value="Band 7/SPFH domain"/>
    <property type="match status" value="1"/>
</dbReference>
<keyword evidence="2" id="KW-0472">Membrane</keyword>
<organism evidence="4 5">
    <name type="scientific">Symbiodinium necroappetens</name>
    <dbReference type="NCBI Taxonomy" id="1628268"/>
    <lineage>
        <taxon>Eukaryota</taxon>
        <taxon>Sar</taxon>
        <taxon>Alveolata</taxon>
        <taxon>Dinophyceae</taxon>
        <taxon>Suessiales</taxon>
        <taxon>Symbiodiniaceae</taxon>
        <taxon>Symbiodinium</taxon>
    </lineage>
</organism>
<dbReference type="Proteomes" id="UP000601435">
    <property type="component" value="Unassembled WGS sequence"/>
</dbReference>
<feature type="coiled-coil region" evidence="1">
    <location>
        <begin position="265"/>
        <end position="350"/>
    </location>
</feature>
<dbReference type="AlphaFoldDB" id="A0A812TJ88"/>
<comment type="caution">
    <text evidence="4">The sequence shown here is derived from an EMBL/GenBank/DDBJ whole genome shotgun (WGS) entry which is preliminary data.</text>
</comment>
<feature type="transmembrane region" description="Helical" evidence="2">
    <location>
        <begin position="16"/>
        <end position="38"/>
    </location>
</feature>
<dbReference type="Pfam" id="PF01145">
    <property type="entry name" value="Band_7"/>
    <property type="match status" value="1"/>
</dbReference>
<evidence type="ECO:0000256" key="2">
    <source>
        <dbReference type="SAM" id="Phobius"/>
    </source>
</evidence>
<keyword evidence="2" id="KW-1133">Transmembrane helix</keyword>
<dbReference type="InterPro" id="IPR036013">
    <property type="entry name" value="Band_7/SPFH_dom_sf"/>
</dbReference>
<reference evidence="4" key="1">
    <citation type="submission" date="2021-02" db="EMBL/GenBank/DDBJ databases">
        <authorList>
            <person name="Dougan E. K."/>
            <person name="Rhodes N."/>
            <person name="Thang M."/>
            <person name="Chan C."/>
        </authorList>
    </citation>
    <scope>NUCLEOTIDE SEQUENCE</scope>
</reference>